<keyword evidence="3" id="KW-1185">Reference proteome</keyword>
<evidence type="ECO:0000313" key="2">
    <source>
        <dbReference type="EMBL" id="GAA3966459.1"/>
    </source>
</evidence>
<dbReference type="EMBL" id="BAABAK010000010">
    <property type="protein sequence ID" value="GAA3966459.1"/>
    <property type="molecule type" value="Genomic_DNA"/>
</dbReference>
<comment type="caution">
    <text evidence="2">The sequence shown here is derived from an EMBL/GenBank/DDBJ whole genome shotgun (WGS) entry which is preliminary data.</text>
</comment>
<protein>
    <submittedName>
        <fullName evidence="2">Uncharacterized protein</fullName>
    </submittedName>
</protein>
<sequence>MIQTPRGKDGKDNTIPVDIAKKMTAAFRESQKADKGTFTEAAWFPAQQIKQLAEKLAKFEGDGIRVYFGRYTQEIIDSINKLEYGDKISDRYVDMNTLLFVVTKVIDGKPRTDYFIEKVSHGHHHHKDSLKKYGGTTPDPTDPENRGDLCPNDCDINSILM</sequence>
<evidence type="ECO:0000313" key="3">
    <source>
        <dbReference type="Proteomes" id="UP001501081"/>
    </source>
</evidence>
<dbReference type="RefSeq" id="WP_316755797.1">
    <property type="nucleotide sequence ID" value="NZ_BAABAK010000010.1"/>
</dbReference>
<gene>
    <name evidence="2" type="ORF">GCM10022246_19240</name>
</gene>
<name>A0ABP7PKI2_9SPHI</name>
<proteinExistence type="predicted"/>
<organism evidence="2 3">
    <name type="scientific">Pedobacter ginsengiterrae</name>
    <dbReference type="NCBI Taxonomy" id="871696"/>
    <lineage>
        <taxon>Bacteria</taxon>
        <taxon>Pseudomonadati</taxon>
        <taxon>Bacteroidota</taxon>
        <taxon>Sphingobacteriia</taxon>
        <taxon>Sphingobacteriales</taxon>
        <taxon>Sphingobacteriaceae</taxon>
        <taxon>Pedobacter</taxon>
    </lineage>
</organism>
<evidence type="ECO:0000256" key="1">
    <source>
        <dbReference type="SAM" id="MobiDB-lite"/>
    </source>
</evidence>
<dbReference type="Proteomes" id="UP001501081">
    <property type="component" value="Unassembled WGS sequence"/>
</dbReference>
<feature type="region of interest" description="Disordered" evidence="1">
    <location>
        <begin position="125"/>
        <end position="149"/>
    </location>
</feature>
<reference evidence="3" key="1">
    <citation type="journal article" date="2019" name="Int. J. Syst. Evol. Microbiol.">
        <title>The Global Catalogue of Microorganisms (GCM) 10K type strain sequencing project: providing services to taxonomists for standard genome sequencing and annotation.</title>
        <authorList>
            <consortium name="The Broad Institute Genomics Platform"/>
            <consortium name="The Broad Institute Genome Sequencing Center for Infectious Disease"/>
            <person name="Wu L."/>
            <person name="Ma J."/>
        </authorList>
    </citation>
    <scope>NUCLEOTIDE SEQUENCE [LARGE SCALE GENOMIC DNA]</scope>
    <source>
        <strain evidence="3">JCM 17338</strain>
    </source>
</reference>
<accession>A0ABP7PKI2</accession>